<name>H1L1V3_9EURY</name>
<keyword evidence="2" id="KW-1185">Reference proteome</keyword>
<dbReference type="Proteomes" id="UP000003706">
    <property type="component" value="Unassembled WGS sequence"/>
</dbReference>
<gene>
    <name evidence="1" type="ORF">MetfoDRAFT_2027</name>
</gene>
<evidence type="ECO:0000313" key="2">
    <source>
        <dbReference type="Proteomes" id="UP000003706"/>
    </source>
</evidence>
<sequence>MLFLLLSEFNSCIELSKTLRIFGINVSHDTINRILWNEGLNPQENLFNFMKNFITPEYNIFVIDDFVIDKFYSKSTEFYLLLLE</sequence>
<protein>
    <submittedName>
        <fullName evidence="1">Transposase</fullName>
    </submittedName>
</protein>
<accession>H1L1V3</accession>
<proteinExistence type="predicted"/>
<dbReference type="EMBL" id="AGJL01000119">
    <property type="protein sequence ID" value="EHP82582.1"/>
    <property type="molecule type" value="Genomic_DNA"/>
</dbReference>
<dbReference type="AlphaFoldDB" id="H1L1V3"/>
<evidence type="ECO:0000313" key="1">
    <source>
        <dbReference type="EMBL" id="EHP82582.1"/>
    </source>
</evidence>
<reference evidence="1 2" key="1">
    <citation type="submission" date="2011-09" db="EMBL/GenBank/DDBJ databases">
        <title>The draft genome of Methanotorris formicicus Mc-S-70.</title>
        <authorList>
            <consortium name="US DOE Joint Genome Institute (JGI-PGF)"/>
            <person name="Lucas S."/>
            <person name="Han J."/>
            <person name="Lapidus A."/>
            <person name="Cheng J.-F."/>
            <person name="Goodwin L."/>
            <person name="Pitluck S."/>
            <person name="Peters L."/>
            <person name="Land M.L."/>
            <person name="Hauser L."/>
            <person name="Sieprawska-Lupa M."/>
            <person name="Takai K."/>
            <person name="Miyazaki J."/>
            <person name="Whitman W."/>
            <person name="Woyke T.J."/>
        </authorList>
    </citation>
    <scope>NUCLEOTIDE SEQUENCE [LARGE SCALE GENOMIC DNA]</scope>
    <source>
        <strain evidence="1 2">Mc-S-70</strain>
    </source>
</reference>
<organism evidence="1 2">
    <name type="scientific">Methanotorris formicicus Mc-S-70</name>
    <dbReference type="NCBI Taxonomy" id="647171"/>
    <lineage>
        <taxon>Archaea</taxon>
        <taxon>Methanobacteriati</taxon>
        <taxon>Methanobacteriota</taxon>
        <taxon>Methanomada group</taxon>
        <taxon>Methanococci</taxon>
        <taxon>Methanococcales</taxon>
        <taxon>Methanocaldococcaceae</taxon>
        <taxon>Methanotorris</taxon>
    </lineage>
</organism>
<comment type="caution">
    <text evidence="1">The sequence shown here is derived from an EMBL/GenBank/DDBJ whole genome shotgun (WGS) entry which is preliminary data.</text>
</comment>